<sequence>MKTALILFAIAILSTSSGKKCYNSLEEYNLKGHVKSVVNKEYIVSAGKEYVRHNDIAWYDVAGNVVVDSSLSHDTIFLPVRHAYKYNESGRRTEQLQLVSPGEQPGWKTLFTYDKDGFLSETNRYHPNGGLMQRVIFRYDESGNNTEQYSYSSDGKPNGIEVRRYDENGNLVQSNDYSIDAQYGSKYAVQYSSKGNLLSTVEEHFGDSMQTTVRHCRKARYSGTSYDAKGNWIKTTRITDGGWYIDTAIVKRTITYY</sequence>
<gene>
    <name evidence="1" type="ORF">CJD36_008935</name>
</gene>
<dbReference type="AlphaFoldDB" id="A0A2S7SYY7"/>
<comment type="caution">
    <text evidence="1">The sequence shown here is derived from an EMBL/GenBank/DDBJ whole genome shotgun (WGS) entry which is preliminary data.</text>
</comment>
<dbReference type="EMBL" id="PPSL01000002">
    <property type="protein sequence ID" value="PQJ11908.1"/>
    <property type="molecule type" value="Genomic_DNA"/>
</dbReference>
<protein>
    <submittedName>
        <fullName evidence="1">Uncharacterized protein</fullName>
    </submittedName>
</protein>
<dbReference type="OrthoDB" id="1149716at2"/>
<proteinExistence type="predicted"/>
<name>A0A2S7SYY7_9BACT</name>
<organism evidence="1 2">
    <name type="scientific">Flavipsychrobacter stenotrophus</name>
    <dbReference type="NCBI Taxonomy" id="2077091"/>
    <lineage>
        <taxon>Bacteria</taxon>
        <taxon>Pseudomonadati</taxon>
        <taxon>Bacteroidota</taxon>
        <taxon>Chitinophagia</taxon>
        <taxon>Chitinophagales</taxon>
        <taxon>Chitinophagaceae</taxon>
        <taxon>Flavipsychrobacter</taxon>
    </lineage>
</organism>
<keyword evidence="2" id="KW-1185">Reference proteome</keyword>
<evidence type="ECO:0000313" key="1">
    <source>
        <dbReference type="EMBL" id="PQJ11908.1"/>
    </source>
</evidence>
<evidence type="ECO:0000313" key="2">
    <source>
        <dbReference type="Proteomes" id="UP000239872"/>
    </source>
</evidence>
<accession>A0A2S7SYY7</accession>
<dbReference type="Gene3D" id="2.180.10.10">
    <property type="entry name" value="RHS repeat-associated core"/>
    <property type="match status" value="1"/>
</dbReference>
<dbReference type="Proteomes" id="UP000239872">
    <property type="component" value="Unassembled WGS sequence"/>
</dbReference>
<reference evidence="1 2" key="1">
    <citation type="submission" date="2018-01" db="EMBL/GenBank/DDBJ databases">
        <title>A novel member of the phylum Bacteroidetes isolated from glacier ice.</title>
        <authorList>
            <person name="Liu Q."/>
            <person name="Xin Y.-H."/>
        </authorList>
    </citation>
    <scope>NUCLEOTIDE SEQUENCE [LARGE SCALE GENOMIC DNA]</scope>
    <source>
        <strain evidence="1 2">RB1R16</strain>
    </source>
</reference>
<dbReference type="RefSeq" id="WP_105038788.1">
    <property type="nucleotide sequence ID" value="NZ_PPSL01000002.1"/>
</dbReference>